<evidence type="ECO:0000313" key="2">
    <source>
        <dbReference type="Proteomes" id="UP000052230"/>
    </source>
</evidence>
<reference evidence="1 2" key="1">
    <citation type="submission" date="2014-09" db="EMBL/GenBank/DDBJ databases">
        <authorList>
            <person name="Regsiter A."/>
        </authorList>
    </citation>
    <scope>NUCLEOTIDE SEQUENCE [LARGE SCALE GENOMIC DNA]</scope>
</reference>
<dbReference type="RefSeq" id="WP_015472843.1">
    <property type="nucleotide sequence ID" value="NZ_CAVLIX010000092.1"/>
</dbReference>
<dbReference type="Proteomes" id="UP000052230">
    <property type="component" value="Unassembled WGS sequence"/>
</dbReference>
<name>A0A0U5F9Y9_XANCI</name>
<gene>
    <name evidence="1" type="ORF">XAC3562_1680002</name>
</gene>
<sequence>MTNSRIRTLAPGVDVERIAVESHFFYDPLTGVANVVFQGMEFLLLDGAVNKMLDGREPLTTTSDAIATRTFAAGLVDPLTGQDLSNVSAAGVVVYLKAVYDRLHNEAAAVQPPPAA</sequence>
<evidence type="ECO:0000313" key="1">
    <source>
        <dbReference type="EMBL" id="CEG15042.1"/>
    </source>
</evidence>
<accession>A0A0U5F9Y9</accession>
<proteinExistence type="predicted"/>
<dbReference type="EMBL" id="CCXZ01000077">
    <property type="protein sequence ID" value="CEG15042.1"/>
    <property type="molecule type" value="Genomic_DNA"/>
</dbReference>
<dbReference type="AlphaFoldDB" id="A0A0U5F9Y9"/>
<protein>
    <submittedName>
        <fullName evidence="1">Uncharacterized protein</fullName>
    </submittedName>
</protein>
<organism evidence="1 2">
    <name type="scientific">Xanthomonas citri pv. citri</name>
    <dbReference type="NCBI Taxonomy" id="611301"/>
    <lineage>
        <taxon>Bacteria</taxon>
        <taxon>Pseudomonadati</taxon>
        <taxon>Pseudomonadota</taxon>
        <taxon>Gammaproteobacteria</taxon>
        <taxon>Lysobacterales</taxon>
        <taxon>Lysobacteraceae</taxon>
        <taxon>Xanthomonas</taxon>
    </lineage>
</organism>
<comment type="caution">
    <text evidence="1">The sequence shown here is derived from an EMBL/GenBank/DDBJ whole genome shotgun (WGS) entry which is preliminary data.</text>
</comment>
<keyword evidence="2" id="KW-1185">Reference proteome</keyword>